<dbReference type="InterPro" id="IPR029044">
    <property type="entry name" value="Nucleotide-diphossugar_trans"/>
</dbReference>
<keyword evidence="2" id="KW-0808">Transferase</keyword>
<dbReference type="Proteomes" id="UP000564644">
    <property type="component" value="Unassembled WGS sequence"/>
</dbReference>
<dbReference type="GO" id="GO:0016740">
    <property type="term" value="F:transferase activity"/>
    <property type="evidence" value="ECO:0007669"/>
    <property type="project" value="UniProtKB-KW"/>
</dbReference>
<dbReference type="EMBL" id="JACJVO010000033">
    <property type="protein sequence ID" value="MBB6734527.1"/>
    <property type="molecule type" value="Genomic_DNA"/>
</dbReference>
<evidence type="ECO:0000313" key="2">
    <source>
        <dbReference type="EMBL" id="MBB6734527.1"/>
    </source>
</evidence>
<evidence type="ECO:0000259" key="1">
    <source>
        <dbReference type="Pfam" id="PF00535"/>
    </source>
</evidence>
<proteinExistence type="predicted"/>
<keyword evidence="3" id="KW-1185">Reference proteome</keyword>
<sequence length="245" mass="27659">MNTDLVIVTFNAAAYIEKCLDAIEEHTPPNATMIVVDNGSADRTVEILRSRSNIKLIEMGYNAGYAKAVNCGMLAGASDTIVIMNPDVFVTSGWLPPLHDTLWSDEKNAIVAPKLINSSNQLVGVGTDWDWTSPYFMCEHEANLLTEKRACLAINGACFLLKRKLLDAIGMLDEGYFHYFEETDYCFNANFCGYRVIFCPASVLVHEYYPNPDRDNAVRRYWEQSEALFNRKWSYRGNGVIEKNP</sequence>
<feature type="domain" description="Glycosyltransferase 2-like" evidence="1">
    <location>
        <begin position="5"/>
        <end position="169"/>
    </location>
</feature>
<dbReference type="SUPFAM" id="SSF53448">
    <property type="entry name" value="Nucleotide-diphospho-sugar transferases"/>
    <property type="match status" value="1"/>
</dbReference>
<dbReference type="CDD" id="cd04186">
    <property type="entry name" value="GT_2_like_c"/>
    <property type="match status" value="1"/>
</dbReference>
<comment type="caution">
    <text evidence="2">The sequence shown here is derived from an EMBL/GenBank/DDBJ whole genome shotgun (WGS) entry which is preliminary data.</text>
</comment>
<dbReference type="InterPro" id="IPR001173">
    <property type="entry name" value="Glyco_trans_2-like"/>
</dbReference>
<reference evidence="2 3" key="1">
    <citation type="submission" date="2020-08" db="EMBL/GenBank/DDBJ databases">
        <title>Cohnella phylogeny.</title>
        <authorList>
            <person name="Dunlap C."/>
        </authorList>
    </citation>
    <scope>NUCLEOTIDE SEQUENCE [LARGE SCALE GENOMIC DNA]</scope>
    <source>
        <strain evidence="2 3">CBP 2801</strain>
    </source>
</reference>
<dbReference type="PANTHER" id="PTHR43179">
    <property type="entry name" value="RHAMNOSYLTRANSFERASE WBBL"/>
    <property type="match status" value="1"/>
</dbReference>
<dbReference type="AlphaFoldDB" id="A0A7X0VYI9"/>
<protein>
    <submittedName>
        <fullName evidence="2">Glycosyltransferase family 2 protein</fullName>
    </submittedName>
</protein>
<dbReference type="RefSeq" id="WP_185132180.1">
    <property type="nucleotide sequence ID" value="NZ_JACJVO010000033.1"/>
</dbReference>
<accession>A0A7X0VYI9</accession>
<name>A0A7X0VYI9_9BACL</name>
<dbReference type="Pfam" id="PF00535">
    <property type="entry name" value="Glycos_transf_2"/>
    <property type="match status" value="1"/>
</dbReference>
<dbReference type="Gene3D" id="3.90.550.10">
    <property type="entry name" value="Spore Coat Polysaccharide Biosynthesis Protein SpsA, Chain A"/>
    <property type="match status" value="1"/>
</dbReference>
<gene>
    <name evidence="2" type="ORF">H7C18_26730</name>
</gene>
<evidence type="ECO:0000313" key="3">
    <source>
        <dbReference type="Proteomes" id="UP000564644"/>
    </source>
</evidence>
<dbReference type="PANTHER" id="PTHR43179:SF7">
    <property type="entry name" value="RHAMNOSYLTRANSFERASE WBBL"/>
    <property type="match status" value="1"/>
</dbReference>
<organism evidence="2 3">
    <name type="scientific">Cohnella zeiphila</name>
    <dbReference type="NCBI Taxonomy" id="2761120"/>
    <lineage>
        <taxon>Bacteria</taxon>
        <taxon>Bacillati</taxon>
        <taxon>Bacillota</taxon>
        <taxon>Bacilli</taxon>
        <taxon>Bacillales</taxon>
        <taxon>Paenibacillaceae</taxon>
        <taxon>Cohnella</taxon>
    </lineage>
</organism>